<sequence>MQLVTSINWELLQFVGISLLHEYLINIRPFQAVFRFSGAFSPGRSDV</sequence>
<accession>A0ABM6LLM7</accession>
<evidence type="ECO:0000313" key="1">
    <source>
        <dbReference type="EMBL" id="ASB90290.1"/>
    </source>
</evidence>
<gene>
    <name evidence="1" type="ORF">S101395_03784</name>
</gene>
<dbReference type="Proteomes" id="UP000196877">
    <property type="component" value="Chromosome"/>
</dbReference>
<dbReference type="GeneID" id="92852265"/>
<protein>
    <submittedName>
        <fullName evidence="1">Uncharacterized protein</fullName>
    </submittedName>
</protein>
<organism evidence="1 2">
    <name type="scientific">Bacillus sonorensis</name>
    <dbReference type="NCBI Taxonomy" id="119858"/>
    <lineage>
        <taxon>Bacteria</taxon>
        <taxon>Bacillati</taxon>
        <taxon>Bacillota</taxon>
        <taxon>Bacilli</taxon>
        <taxon>Bacillales</taxon>
        <taxon>Bacillaceae</taxon>
        <taxon>Bacillus</taxon>
    </lineage>
</organism>
<proteinExistence type="predicted"/>
<dbReference type="RefSeq" id="WP_167373800.1">
    <property type="nucleotide sequence ID" value="NZ_CABJEH010000001.1"/>
</dbReference>
<dbReference type="EMBL" id="CP021920">
    <property type="protein sequence ID" value="ASB90290.1"/>
    <property type="molecule type" value="Genomic_DNA"/>
</dbReference>
<keyword evidence="2" id="KW-1185">Reference proteome</keyword>
<name>A0ABM6LLM7_9BACI</name>
<reference evidence="1 2" key="1">
    <citation type="submission" date="2017-06" db="EMBL/GenBank/DDBJ databases">
        <title>Genome sequence of Bacillus sonorensis strain SRCM101395.</title>
        <authorList>
            <person name="Cho S.H."/>
        </authorList>
    </citation>
    <scope>NUCLEOTIDE SEQUENCE [LARGE SCALE GENOMIC DNA]</scope>
    <source>
        <strain evidence="1 2">SRCM101395</strain>
    </source>
</reference>
<evidence type="ECO:0000313" key="2">
    <source>
        <dbReference type="Proteomes" id="UP000196877"/>
    </source>
</evidence>